<gene>
    <name evidence="1" type="ORF">BN996_01709</name>
</gene>
<protein>
    <recommendedName>
        <fullName evidence="3">Plasmid stabilization system protein</fullName>
    </recommendedName>
</protein>
<evidence type="ECO:0008006" key="3">
    <source>
        <dbReference type="Google" id="ProtNLM"/>
    </source>
</evidence>
<dbReference type="AlphaFoldDB" id="A0A0D6JQP1"/>
<evidence type="ECO:0000313" key="1">
    <source>
        <dbReference type="EMBL" id="CQR50232.1"/>
    </source>
</evidence>
<reference evidence="2" key="1">
    <citation type="submission" date="2015-03" db="EMBL/GenBank/DDBJ databases">
        <authorList>
            <person name="Urmite Genomes"/>
        </authorList>
    </citation>
    <scope>NUCLEOTIDE SEQUENCE [LARGE SCALE GENOMIC DNA]</scope>
    <source>
        <strain evidence="2">Arc-Hr</strain>
    </source>
</reference>
<name>A0A0D6JQP1_9EURY</name>
<keyword evidence="2" id="KW-1185">Reference proteome</keyword>
<proteinExistence type="predicted"/>
<organism evidence="1 2">
    <name type="scientific">Haloferax massiliensis</name>
    <dbReference type="NCBI Taxonomy" id="1476858"/>
    <lineage>
        <taxon>Archaea</taxon>
        <taxon>Methanobacteriati</taxon>
        <taxon>Methanobacteriota</taxon>
        <taxon>Stenosarchaea group</taxon>
        <taxon>Halobacteria</taxon>
        <taxon>Halobacteriales</taxon>
        <taxon>Haloferacaceae</taxon>
        <taxon>Haloferax</taxon>
    </lineage>
</organism>
<dbReference type="Proteomes" id="UP000198902">
    <property type="component" value="Unassembled WGS sequence"/>
</dbReference>
<evidence type="ECO:0000313" key="2">
    <source>
        <dbReference type="Proteomes" id="UP000198902"/>
    </source>
</evidence>
<accession>A0A0D6JQP1</accession>
<dbReference type="EMBL" id="CSTE01000002">
    <property type="protein sequence ID" value="CQR50232.1"/>
    <property type="molecule type" value="Genomic_DNA"/>
</dbReference>
<sequence>MHVSRTYTAIYTVLEEEREVRILEILPIDDAHKRYDF</sequence>